<dbReference type="FunFam" id="3.40.50.150:FF:000101">
    <property type="entry name" value="Thiopurine S-methyltransferase"/>
    <property type="match status" value="1"/>
</dbReference>
<name>A0A4U5JVV5_9GAMM</name>
<evidence type="ECO:0000313" key="10">
    <source>
        <dbReference type="EMBL" id="TKR32848.1"/>
    </source>
</evidence>
<accession>A0A4U5JVV5</accession>
<comment type="similarity">
    <text evidence="3 9">Belongs to the class I-like SAM-binding methyltransferase superfamily. TPMT family.</text>
</comment>
<dbReference type="GO" id="GO:0005737">
    <property type="term" value="C:cytoplasm"/>
    <property type="evidence" value="ECO:0007669"/>
    <property type="project" value="UniProtKB-SubCell"/>
</dbReference>
<sequence>MDADFWQKRWHDGQIGFHQDRATPLLEAHWNAAEVPSGGRVFVPLAGKSLDMLWLAARGHRVLGVELSPLAVEQFFVENRLTPSISESRYGRHYVAGAIELILGDAFALDAETLADCVGVFDRAALIALPASMRRRYAANLYSKLPDGCRGLLITLEYPQYEKAGPPFSVVEAEVRALFERDWRIEPLERKDIIDTQIAFREEGVTALTTAAYRLERWNTRQVSERG</sequence>
<dbReference type="EC" id="2.1.1.67" evidence="4 9"/>
<evidence type="ECO:0000256" key="2">
    <source>
        <dbReference type="ARBA" id="ARBA00004496"/>
    </source>
</evidence>
<dbReference type="Proteomes" id="UP000308707">
    <property type="component" value="Unassembled WGS sequence"/>
</dbReference>
<keyword evidence="7 9" id="KW-0808">Transferase</keyword>
<dbReference type="HAMAP" id="MF_00812">
    <property type="entry name" value="Thiopur_methtran"/>
    <property type="match status" value="1"/>
</dbReference>
<dbReference type="PANTHER" id="PTHR10259:SF11">
    <property type="entry name" value="THIOPURINE S-METHYLTRANSFERASE"/>
    <property type="match status" value="1"/>
</dbReference>
<feature type="binding site" evidence="9">
    <location>
        <position position="123"/>
    </location>
    <ligand>
        <name>S-adenosyl-L-methionine</name>
        <dbReference type="ChEBI" id="CHEBI:59789"/>
    </ligand>
</feature>
<dbReference type="InterPro" id="IPR008854">
    <property type="entry name" value="TPMT"/>
</dbReference>
<dbReference type="NCBIfam" id="TIGR03840">
    <property type="entry name" value="TMPT_Se_Te"/>
    <property type="match status" value="1"/>
</dbReference>
<dbReference type="Gene3D" id="3.40.50.150">
    <property type="entry name" value="Vaccinia Virus protein VP39"/>
    <property type="match status" value="1"/>
</dbReference>
<dbReference type="AlphaFoldDB" id="A0A4U5JVV5"/>
<organism evidence="10 11">
    <name type="scientific">Luteimonas gilva</name>
    <dbReference type="NCBI Taxonomy" id="2572684"/>
    <lineage>
        <taxon>Bacteria</taxon>
        <taxon>Pseudomonadati</taxon>
        <taxon>Pseudomonadota</taxon>
        <taxon>Gammaproteobacteria</taxon>
        <taxon>Lysobacterales</taxon>
        <taxon>Lysobacteraceae</taxon>
        <taxon>Luteimonas</taxon>
    </lineage>
</organism>
<keyword evidence="11" id="KW-1185">Reference proteome</keyword>
<comment type="caution">
    <text evidence="10">The sequence shown here is derived from an EMBL/GenBank/DDBJ whole genome shotgun (WGS) entry which is preliminary data.</text>
</comment>
<dbReference type="GO" id="GO:0032259">
    <property type="term" value="P:methylation"/>
    <property type="evidence" value="ECO:0007669"/>
    <property type="project" value="UniProtKB-KW"/>
</dbReference>
<evidence type="ECO:0000256" key="6">
    <source>
        <dbReference type="ARBA" id="ARBA00022603"/>
    </source>
</evidence>
<dbReference type="NCBIfam" id="NF009732">
    <property type="entry name" value="PRK13255.1"/>
    <property type="match status" value="1"/>
</dbReference>
<dbReference type="GO" id="GO:0010038">
    <property type="term" value="P:response to metal ion"/>
    <property type="evidence" value="ECO:0007669"/>
    <property type="project" value="InterPro"/>
</dbReference>
<evidence type="ECO:0000256" key="4">
    <source>
        <dbReference type="ARBA" id="ARBA00011905"/>
    </source>
</evidence>
<dbReference type="SUPFAM" id="SSF53335">
    <property type="entry name" value="S-adenosyl-L-methionine-dependent methyltransferases"/>
    <property type="match status" value="1"/>
</dbReference>
<feature type="binding site" evidence="9">
    <location>
        <position position="66"/>
    </location>
    <ligand>
        <name>S-adenosyl-L-methionine</name>
        <dbReference type="ChEBI" id="CHEBI:59789"/>
    </ligand>
</feature>
<comment type="catalytic activity">
    <reaction evidence="1 9">
        <text>S-adenosyl-L-methionine + a thiopurine = S-adenosyl-L-homocysteine + a thiopurine S-methylether.</text>
        <dbReference type="EC" id="2.1.1.67"/>
    </reaction>
</comment>
<dbReference type="GO" id="GO:0008119">
    <property type="term" value="F:thiopurine S-methyltransferase activity"/>
    <property type="evidence" value="ECO:0007669"/>
    <property type="project" value="UniProtKB-UniRule"/>
</dbReference>
<comment type="subcellular location">
    <subcellularLocation>
        <location evidence="2 9">Cytoplasm</location>
    </subcellularLocation>
</comment>
<dbReference type="Pfam" id="PF05724">
    <property type="entry name" value="TPMT"/>
    <property type="match status" value="1"/>
</dbReference>
<evidence type="ECO:0000256" key="8">
    <source>
        <dbReference type="ARBA" id="ARBA00022691"/>
    </source>
</evidence>
<dbReference type="InterPro" id="IPR022474">
    <property type="entry name" value="Thiopur_S-MeTfrase_Se/Te_detox"/>
</dbReference>
<protein>
    <recommendedName>
        <fullName evidence="4 9">Thiopurine S-methyltransferase</fullName>
        <ecNumber evidence="4 9">2.1.1.67</ecNumber>
    </recommendedName>
    <alternativeName>
        <fullName evidence="9">Thiopurine methyltransferase</fullName>
    </alternativeName>
</protein>
<evidence type="ECO:0000256" key="5">
    <source>
        <dbReference type="ARBA" id="ARBA00022490"/>
    </source>
</evidence>
<dbReference type="OrthoDB" id="9778208at2"/>
<dbReference type="PIRSF" id="PIRSF023956">
    <property type="entry name" value="Thiopurine_S-methyltransferase"/>
    <property type="match status" value="1"/>
</dbReference>
<dbReference type="PANTHER" id="PTHR10259">
    <property type="entry name" value="THIOPURINE S-METHYLTRANSFERASE"/>
    <property type="match status" value="1"/>
</dbReference>
<dbReference type="InterPro" id="IPR029063">
    <property type="entry name" value="SAM-dependent_MTases_sf"/>
</dbReference>
<dbReference type="PROSITE" id="PS51585">
    <property type="entry name" value="SAM_MT_TPMT"/>
    <property type="match status" value="1"/>
</dbReference>
<evidence type="ECO:0000256" key="7">
    <source>
        <dbReference type="ARBA" id="ARBA00022679"/>
    </source>
</evidence>
<evidence type="ECO:0000256" key="1">
    <source>
        <dbReference type="ARBA" id="ARBA00000903"/>
    </source>
</evidence>
<feature type="binding site" evidence="9">
    <location>
        <position position="10"/>
    </location>
    <ligand>
        <name>S-adenosyl-L-methionine</name>
        <dbReference type="ChEBI" id="CHEBI:59789"/>
    </ligand>
</feature>
<dbReference type="InterPro" id="IPR025835">
    <property type="entry name" value="Thiopurine_S-MeTrfase"/>
</dbReference>
<keyword evidence="6 9" id="KW-0489">Methyltransferase</keyword>
<evidence type="ECO:0000313" key="11">
    <source>
        <dbReference type="Proteomes" id="UP000308707"/>
    </source>
</evidence>
<keyword evidence="5 9" id="KW-0963">Cytoplasm</keyword>
<evidence type="ECO:0000256" key="3">
    <source>
        <dbReference type="ARBA" id="ARBA00008145"/>
    </source>
</evidence>
<feature type="binding site" evidence="9">
    <location>
        <position position="45"/>
    </location>
    <ligand>
        <name>S-adenosyl-L-methionine</name>
        <dbReference type="ChEBI" id="CHEBI:59789"/>
    </ligand>
</feature>
<keyword evidence="8 9" id="KW-0949">S-adenosyl-L-methionine</keyword>
<evidence type="ECO:0000256" key="9">
    <source>
        <dbReference type="HAMAP-Rule" id="MF_00812"/>
    </source>
</evidence>
<reference evidence="10 11" key="1">
    <citation type="submission" date="2019-04" db="EMBL/GenBank/DDBJ databases">
        <title>Reference strain of H23.</title>
        <authorList>
            <person name="Luo X."/>
        </authorList>
    </citation>
    <scope>NUCLEOTIDE SEQUENCE [LARGE SCALE GENOMIC DNA]</scope>
    <source>
        <strain evidence="10 11">H23</strain>
    </source>
</reference>
<dbReference type="EMBL" id="SZUA01000001">
    <property type="protein sequence ID" value="TKR32848.1"/>
    <property type="molecule type" value="Genomic_DNA"/>
</dbReference>
<proteinExistence type="inferred from homology"/>
<gene>
    <name evidence="9" type="primary">tpm</name>
    <name evidence="10" type="ORF">FCE95_00485</name>
</gene>
<dbReference type="RefSeq" id="WP_137265057.1">
    <property type="nucleotide sequence ID" value="NZ_SZUA01000001.1"/>
</dbReference>